<dbReference type="SMART" id="SM00060">
    <property type="entry name" value="FN3"/>
    <property type="match status" value="3"/>
</dbReference>
<feature type="region of interest" description="Disordered" evidence="7">
    <location>
        <begin position="1446"/>
        <end position="1476"/>
    </location>
</feature>
<evidence type="ECO:0000313" key="10">
    <source>
        <dbReference type="EMBL" id="AZS16450.1"/>
    </source>
</evidence>
<evidence type="ECO:0000256" key="2">
    <source>
        <dbReference type="ARBA" id="ARBA00022737"/>
    </source>
</evidence>
<evidence type="ECO:0000256" key="6">
    <source>
        <dbReference type="PROSITE-ProRule" id="PRU00504"/>
    </source>
</evidence>
<dbReference type="SUPFAM" id="SSF49265">
    <property type="entry name" value="Fibronectin type III"/>
    <property type="match status" value="2"/>
</dbReference>
<dbReference type="InterPro" id="IPR003961">
    <property type="entry name" value="FN3_dom"/>
</dbReference>
<feature type="domain" description="Fibronectin type-III" evidence="8">
    <location>
        <begin position="1169"/>
        <end position="1256"/>
    </location>
</feature>
<evidence type="ECO:0000256" key="4">
    <source>
        <dbReference type="ARBA" id="ARBA00023277"/>
    </source>
</evidence>
<dbReference type="Pfam" id="PF25021">
    <property type="entry name" value="TEN_NHL"/>
    <property type="match status" value="4"/>
</dbReference>
<feature type="domain" description="SLH" evidence="9">
    <location>
        <begin position="1578"/>
        <end position="1641"/>
    </location>
</feature>
<dbReference type="PROSITE" id="PS51272">
    <property type="entry name" value="SLH"/>
    <property type="match status" value="3"/>
</dbReference>
<dbReference type="SUPFAM" id="SSF63829">
    <property type="entry name" value="Calcium-dependent phosphotriesterase"/>
    <property type="match status" value="1"/>
</dbReference>
<accession>A0A3S9V1S0</accession>
<feature type="domain" description="Fibronectin type-III" evidence="8">
    <location>
        <begin position="1268"/>
        <end position="1354"/>
    </location>
</feature>
<dbReference type="Pfam" id="PF00041">
    <property type="entry name" value="fn3"/>
    <property type="match status" value="3"/>
</dbReference>
<feature type="repeat" description="NHL" evidence="6">
    <location>
        <begin position="196"/>
        <end position="226"/>
    </location>
</feature>
<keyword evidence="1" id="KW-0732">Signal</keyword>
<feature type="region of interest" description="Disordered" evidence="7">
    <location>
        <begin position="1245"/>
        <end position="1269"/>
    </location>
</feature>
<dbReference type="InterPro" id="IPR013783">
    <property type="entry name" value="Ig-like_fold"/>
</dbReference>
<dbReference type="InterPro" id="IPR046240">
    <property type="entry name" value="DUF6273"/>
</dbReference>
<dbReference type="InterPro" id="IPR001119">
    <property type="entry name" value="SLH_dom"/>
</dbReference>
<keyword evidence="3" id="KW-0136">Cellulose degradation</keyword>
<dbReference type="Pfam" id="PF19789">
    <property type="entry name" value="DUF6273"/>
    <property type="match status" value="1"/>
</dbReference>
<feature type="repeat" description="NHL" evidence="6">
    <location>
        <begin position="83"/>
        <end position="114"/>
    </location>
</feature>
<dbReference type="InterPro" id="IPR056822">
    <property type="entry name" value="TEN_NHL"/>
</dbReference>
<reference evidence="11" key="1">
    <citation type="submission" date="2018-12" db="EMBL/GenBank/DDBJ databases">
        <title>Complete genome sequence of Paenibacillus sp. MBLB1234.</title>
        <authorList>
            <person name="Nam Y.-D."/>
            <person name="Kang J."/>
            <person name="Chung W.-H."/>
            <person name="Park Y.S."/>
        </authorList>
    </citation>
    <scope>NUCLEOTIDE SEQUENCE [LARGE SCALE GENOMIC DNA]</scope>
    <source>
        <strain evidence="11">MBLB1234</strain>
    </source>
</reference>
<feature type="repeat" description="NHL" evidence="6">
    <location>
        <begin position="251"/>
        <end position="282"/>
    </location>
</feature>
<protein>
    <submittedName>
        <fullName evidence="10">Uncharacterized protein</fullName>
    </submittedName>
</protein>
<dbReference type="PROSITE" id="PS50853">
    <property type="entry name" value="FN3"/>
    <property type="match status" value="3"/>
</dbReference>
<dbReference type="Pfam" id="PF03442">
    <property type="entry name" value="CBM_X2"/>
    <property type="match status" value="1"/>
</dbReference>
<dbReference type="SUPFAM" id="SSF81296">
    <property type="entry name" value="E set domains"/>
    <property type="match status" value="1"/>
</dbReference>
<feature type="domain" description="Fibronectin type-III" evidence="8">
    <location>
        <begin position="1367"/>
        <end position="1454"/>
    </location>
</feature>
<dbReference type="Gene3D" id="2.120.10.30">
    <property type="entry name" value="TolB, C-terminal domain"/>
    <property type="match status" value="3"/>
</dbReference>
<feature type="repeat" description="NHL" evidence="6">
    <location>
        <begin position="308"/>
        <end position="338"/>
    </location>
</feature>
<dbReference type="CDD" id="cd14953">
    <property type="entry name" value="NHL_like_1"/>
    <property type="match status" value="1"/>
</dbReference>
<evidence type="ECO:0000259" key="8">
    <source>
        <dbReference type="PROSITE" id="PS50853"/>
    </source>
</evidence>
<dbReference type="InterPro" id="IPR001258">
    <property type="entry name" value="NHL_repeat"/>
</dbReference>
<dbReference type="InterPro" id="IPR000033">
    <property type="entry name" value="LDLR_classB_rpt"/>
</dbReference>
<dbReference type="GO" id="GO:0030245">
    <property type="term" value="P:cellulose catabolic process"/>
    <property type="evidence" value="ECO:0007669"/>
    <property type="project" value="UniProtKB-KW"/>
</dbReference>
<evidence type="ECO:0000256" key="1">
    <source>
        <dbReference type="ARBA" id="ARBA00022729"/>
    </source>
</evidence>
<evidence type="ECO:0000313" key="11">
    <source>
        <dbReference type="Proteomes" id="UP000270678"/>
    </source>
</evidence>
<dbReference type="EMBL" id="CP034346">
    <property type="protein sequence ID" value="AZS16450.1"/>
    <property type="molecule type" value="Genomic_DNA"/>
</dbReference>
<dbReference type="KEGG" id="plut:EI981_19670"/>
<dbReference type="CDD" id="cd00063">
    <property type="entry name" value="FN3"/>
    <property type="match status" value="3"/>
</dbReference>
<keyword evidence="11" id="KW-1185">Reference proteome</keyword>
<gene>
    <name evidence="10" type="ORF">EI981_19670</name>
</gene>
<dbReference type="Pfam" id="PF00395">
    <property type="entry name" value="SLH"/>
    <property type="match status" value="3"/>
</dbReference>
<name>A0A3S9V1S0_9BACL</name>
<evidence type="ECO:0000259" key="9">
    <source>
        <dbReference type="PROSITE" id="PS51272"/>
    </source>
</evidence>
<dbReference type="PANTHER" id="PTHR13833:SF71">
    <property type="entry name" value="NHL DOMAIN-CONTAINING PROTEIN"/>
    <property type="match status" value="1"/>
</dbReference>
<dbReference type="Pfam" id="PF01436">
    <property type="entry name" value="NHL"/>
    <property type="match status" value="1"/>
</dbReference>
<keyword evidence="2" id="KW-0677">Repeat</keyword>
<feature type="compositionally biased region" description="Gly residues" evidence="7">
    <location>
        <begin position="1455"/>
        <end position="1472"/>
    </location>
</feature>
<evidence type="ECO:0000256" key="3">
    <source>
        <dbReference type="ARBA" id="ARBA00023001"/>
    </source>
</evidence>
<dbReference type="InterPro" id="IPR011042">
    <property type="entry name" value="6-blade_b-propeller_TolB-like"/>
</dbReference>
<dbReference type="OrthoDB" id="9799230at2"/>
<keyword evidence="5" id="KW-0624">Polysaccharide degradation</keyword>
<dbReference type="Proteomes" id="UP000270678">
    <property type="component" value="Chromosome"/>
</dbReference>
<dbReference type="InterPro" id="IPR036116">
    <property type="entry name" value="FN3_sf"/>
</dbReference>
<feature type="domain" description="SLH" evidence="9">
    <location>
        <begin position="1704"/>
        <end position="1760"/>
    </location>
</feature>
<feature type="domain" description="SLH" evidence="9">
    <location>
        <begin position="1642"/>
        <end position="1702"/>
    </location>
</feature>
<dbReference type="Gene3D" id="2.60.40.10">
    <property type="entry name" value="Immunoglobulins"/>
    <property type="match status" value="4"/>
</dbReference>
<organism evidence="10 11">
    <name type="scientific">Paenibacillus lutimineralis</name>
    <dbReference type="NCBI Taxonomy" id="2707005"/>
    <lineage>
        <taxon>Bacteria</taxon>
        <taxon>Bacillati</taxon>
        <taxon>Bacillota</taxon>
        <taxon>Bacilli</taxon>
        <taxon>Bacillales</taxon>
        <taxon>Paenibacillaceae</taxon>
        <taxon>Paenibacillus</taxon>
    </lineage>
</organism>
<feature type="compositionally biased region" description="Polar residues" evidence="7">
    <location>
        <begin position="1249"/>
        <end position="1258"/>
    </location>
</feature>
<dbReference type="PANTHER" id="PTHR13833">
    <property type="match status" value="1"/>
</dbReference>
<dbReference type="InterPro" id="IPR005102">
    <property type="entry name" value="Carbo-bd_X2"/>
</dbReference>
<dbReference type="InterPro" id="IPR014756">
    <property type="entry name" value="Ig_E-set"/>
</dbReference>
<keyword evidence="4" id="KW-0119">Carbohydrate metabolism</keyword>
<feature type="repeat" description="NHL" evidence="6">
    <location>
        <begin position="363"/>
        <end position="394"/>
    </location>
</feature>
<dbReference type="PROSITE" id="PS51125">
    <property type="entry name" value="NHL"/>
    <property type="match status" value="5"/>
</dbReference>
<proteinExistence type="predicted"/>
<sequence>MRLYVYFYMELLSHRNLPWEGKKIRKQIKKLTASVLALLLITSVVPELNGGKVHAASGYTINTVAGIGTNDYSGDGGSAASAELNNPSGVAVDSTGNLYIADSSNHRVRKVDVSGKISTIAGTGTGGYSGDGGPATSAQLNNPYRLTLDSVGNLYIVDYSNDCIRKVDVSGNISTVAGGRGNGYSGDGGPATSAKLSYPDGVAVDSSGNLYIADKGNHRIRKVDTSGTISTVAGTGVRGYSGDGGDAASAQLNSPLGVAVDSSGNLYISDTFNHRVRKVDATGKISTLAGTDGPGYWGDGVPAASAIFNQPIGIAVDRGGNVYIADRSNSRIRKVDTSGNISTIAGTGRYNYSGDGVPAASADLNCPYGIAVDSSGNVYIADVFNSRIRKLSLSAQTVSAFAGSSIPGVGVDDPITLTVKNANGYTDTTFSGAHEVTISGYLPAPDGSFGSLNGTALSASSHTTNATFTNGVATIKLRLNKAGGQTINISVASVASPAANSLIITPVAGSAASMALTTDIKAPVSNGGMLAQQPVVTLLDAYGNTSIDDSITVVTVKKKDSGAWNLTGSTRATASSGIVTFTNLGATNGAVVTGAQLGFEADGLPPIESTTVTLPWEALEVTTQRIGDLPIGTKIRDSREWGYFTAGPIEAGLLDAVIYKTAPINWILVTKDRHGPDTSLFISEEIVAETLEDTGQEKLNRWTLSPVRHWLRESFYPAFSSSFRNAISLTSYPRLLDGDWLEDETFFILSALELIPVNGLPQFVIPYFNDANNRKTSGNESEYHWTRSQYSFHSNYLVNNANGAVLVKSGNLKVGIRPVVNLKSDTLVEGPFIDSANGSAYYQLVQEPYKAVAELESPELKVGSAVNVLFEVHYADGSLNTSFNELAEVTLEGYAAAPDGTFGFFAGEELDGTPKTIQVQFTNGVATVPLVLHAAVQQTLQFQIKGLLEPNLEAIVVQPESGDGKKLKIQRDISGFDAPTGLFDPQPVLWIVDDFGNVSENSSTSVEVSKSDSGNWNLTGTTVKQAENGKVVFEDLGANYDREITGARLNFAAPVLGSDGDVTSEAVTLPSPVFVDPINGSFDKNPANQEDITTTVTLNGNTLLSIKNGSDELVASEDYTLVGNVLTIKKEYLAHQAVGSVTLTLTFSAGTPKLLVIPIVDTELPTWPEGSTLTISDITQTSVKLSWPVPVDNDKVISFQIAVIGTGGKAVSASEYETSINDLTADTEYTFQVRAYSLGGKESEPLTATAKTLPQSSKPDTEAPQWPEGSVLTVSDVTQSSVKLSWPTATDNVGVTGYRIYVDSKEHRTVSSSVYTMMVDGLSADTTYSFKVTAFDEEGNESKALIASAKTSPQLPNPDTEAPQWPNSSELIVSDIMQTSVKLSWSTATDNDGVTGYRIYVDNKEHTTVTSTVYATTVNGLAANTTYTFKVTAFNEAGNESMPLAKQATTARSSSGGGGSGGSASGGSGSEGGITLSSNAELGELQVWDKDKILDLSPSFTVGTTSYTARTEAELVEIAVKPVHSAAKVMLKDKVIVDRTQVHLEEGDNKLVLIVMAENRSEKEYTLNIRREIPKPSEPVIHFTDISGHWAESNIKRAAANGIISGYPDGTFQPNLAVTRAEFTVMLAGALKLEGGSSSMTFVDHAQIGEWATRAVMQVVQEGIVNGYEDGSFRPSAYITRSEMAVMIARALKLQSNVQASTGFADDEAIQQWAKGAIEAIHALGIVDGRGQNRFEPNEKVTRVEATVMLLRMIGQQEEK</sequence>
<evidence type="ECO:0000256" key="5">
    <source>
        <dbReference type="ARBA" id="ARBA00023326"/>
    </source>
</evidence>
<evidence type="ECO:0000256" key="7">
    <source>
        <dbReference type="SAM" id="MobiDB-lite"/>
    </source>
</evidence>
<dbReference type="SMART" id="SM00135">
    <property type="entry name" value="LY"/>
    <property type="match status" value="6"/>
</dbReference>